<evidence type="ECO:0000313" key="5">
    <source>
        <dbReference type="EMBL" id="KIY71890.1"/>
    </source>
</evidence>
<reference evidence="5 6" key="1">
    <citation type="journal article" date="2015" name="Fungal Genet. Biol.">
        <title>Evolution of novel wood decay mechanisms in Agaricales revealed by the genome sequences of Fistulina hepatica and Cylindrobasidium torrendii.</title>
        <authorList>
            <person name="Floudas D."/>
            <person name="Held B.W."/>
            <person name="Riley R."/>
            <person name="Nagy L.G."/>
            <person name="Koehler G."/>
            <person name="Ransdell A.S."/>
            <person name="Younus H."/>
            <person name="Chow J."/>
            <person name="Chiniquy J."/>
            <person name="Lipzen A."/>
            <person name="Tritt A."/>
            <person name="Sun H."/>
            <person name="Haridas S."/>
            <person name="LaButti K."/>
            <person name="Ohm R.A."/>
            <person name="Kues U."/>
            <person name="Blanchette R.A."/>
            <person name="Grigoriev I.V."/>
            <person name="Minto R.E."/>
            <person name="Hibbett D.S."/>
        </authorList>
    </citation>
    <scope>NUCLEOTIDE SEQUENCE [LARGE SCALE GENOMIC DNA]</scope>
    <source>
        <strain evidence="5 6">FP15055 ss-10</strain>
    </source>
</reference>
<name>A0A0D7BNW5_9AGAR</name>
<proteinExistence type="inferred from homology"/>
<dbReference type="STRING" id="1314674.A0A0D7BNW5"/>
<dbReference type="Pfam" id="PF03874">
    <property type="entry name" value="RNA_pol_Rpb4"/>
    <property type="match status" value="1"/>
</dbReference>
<keyword evidence="2" id="KW-0539">Nucleus</keyword>
<protein>
    <recommendedName>
        <fullName evidence="4">RNA polymerase Rpb4/RPC9 core domain-containing protein</fullName>
    </recommendedName>
</protein>
<evidence type="ECO:0000313" key="6">
    <source>
        <dbReference type="Proteomes" id="UP000054007"/>
    </source>
</evidence>
<organism evidence="5 6">
    <name type="scientific">Cylindrobasidium torrendii FP15055 ss-10</name>
    <dbReference type="NCBI Taxonomy" id="1314674"/>
    <lineage>
        <taxon>Eukaryota</taxon>
        <taxon>Fungi</taxon>
        <taxon>Dikarya</taxon>
        <taxon>Basidiomycota</taxon>
        <taxon>Agaricomycotina</taxon>
        <taxon>Agaricomycetes</taxon>
        <taxon>Agaricomycetidae</taxon>
        <taxon>Agaricales</taxon>
        <taxon>Marasmiineae</taxon>
        <taxon>Physalacriaceae</taxon>
        <taxon>Cylindrobasidium</taxon>
    </lineage>
</organism>
<dbReference type="PANTHER" id="PTHR21297">
    <property type="entry name" value="DNA-DIRECTED RNA POLYMERASE II"/>
    <property type="match status" value="1"/>
</dbReference>
<dbReference type="AlphaFoldDB" id="A0A0D7BNW5"/>
<dbReference type="GO" id="GO:0005634">
    <property type="term" value="C:nucleus"/>
    <property type="evidence" value="ECO:0007669"/>
    <property type="project" value="UniProtKB-SubCell"/>
</dbReference>
<dbReference type="InterPro" id="IPR006590">
    <property type="entry name" value="RNA_pol_Rpb4/RPC9_core"/>
</dbReference>
<dbReference type="EMBL" id="KN880449">
    <property type="protein sequence ID" value="KIY71890.1"/>
    <property type="molecule type" value="Genomic_DNA"/>
</dbReference>
<dbReference type="InterPro" id="IPR045222">
    <property type="entry name" value="Rpb4-like"/>
</dbReference>
<keyword evidence="6" id="KW-1185">Reference proteome</keyword>
<dbReference type="GO" id="GO:0000166">
    <property type="term" value="F:nucleotide binding"/>
    <property type="evidence" value="ECO:0007669"/>
    <property type="project" value="InterPro"/>
</dbReference>
<comment type="subcellular location">
    <subcellularLocation>
        <location evidence="1">Nucleus</location>
    </subcellularLocation>
</comment>
<evidence type="ECO:0000256" key="3">
    <source>
        <dbReference type="ARBA" id="ARBA00025724"/>
    </source>
</evidence>
<comment type="similarity">
    <text evidence="3">Belongs to the eukaryotic RPB4 RNA polymerase subunit family.</text>
</comment>
<dbReference type="InterPro" id="IPR005574">
    <property type="entry name" value="Rpb4/RPC9"/>
</dbReference>
<accession>A0A0D7BNW5</accession>
<dbReference type="SUPFAM" id="SSF47819">
    <property type="entry name" value="HRDC-like"/>
    <property type="match status" value="1"/>
</dbReference>
<dbReference type="SMART" id="SM00657">
    <property type="entry name" value="RPOL4c"/>
    <property type="match status" value="1"/>
</dbReference>
<dbReference type="InterPro" id="IPR038324">
    <property type="entry name" value="Rpb4/RPC9_sf"/>
</dbReference>
<sequence>MAHRARGNIAEEEDAATLKLGPDFQNAGCLLISEVKYLLENKDREPPDTAVYTKTLEYVKTFAKFSSTDSAGAVREILRREAQLSQFEIAQIANLCPATSEEAKSIIPSLVKVDDDRLQALLDEIQIMRKFQS</sequence>
<gene>
    <name evidence="5" type="ORF">CYLTODRAFT_368537</name>
</gene>
<evidence type="ECO:0000256" key="1">
    <source>
        <dbReference type="ARBA" id="ARBA00004123"/>
    </source>
</evidence>
<dbReference type="OrthoDB" id="2186918at2759"/>
<evidence type="ECO:0000256" key="2">
    <source>
        <dbReference type="ARBA" id="ARBA00023242"/>
    </source>
</evidence>
<dbReference type="Proteomes" id="UP000054007">
    <property type="component" value="Unassembled WGS sequence"/>
</dbReference>
<dbReference type="GO" id="GO:0030880">
    <property type="term" value="C:RNA polymerase complex"/>
    <property type="evidence" value="ECO:0007669"/>
    <property type="project" value="InterPro"/>
</dbReference>
<dbReference type="InterPro" id="IPR010997">
    <property type="entry name" value="HRDC-like_sf"/>
</dbReference>
<dbReference type="GO" id="GO:0006352">
    <property type="term" value="P:DNA-templated transcription initiation"/>
    <property type="evidence" value="ECO:0007669"/>
    <property type="project" value="InterPro"/>
</dbReference>
<feature type="domain" description="RNA polymerase Rpb4/RPC9 core" evidence="4">
    <location>
        <begin position="22"/>
        <end position="132"/>
    </location>
</feature>
<evidence type="ECO:0000259" key="4">
    <source>
        <dbReference type="SMART" id="SM00657"/>
    </source>
</evidence>
<dbReference type="Gene3D" id="1.20.1250.40">
    <property type="match status" value="1"/>
</dbReference>